<reference evidence="4" key="1">
    <citation type="journal article" date="2019" name="Int. J. Syst. Evol. Microbiol.">
        <title>The Global Catalogue of Microorganisms (GCM) 10K type strain sequencing project: providing services to taxonomists for standard genome sequencing and annotation.</title>
        <authorList>
            <consortium name="The Broad Institute Genomics Platform"/>
            <consortium name="The Broad Institute Genome Sequencing Center for Infectious Disease"/>
            <person name="Wu L."/>
            <person name="Ma J."/>
        </authorList>
    </citation>
    <scope>NUCLEOTIDE SEQUENCE [LARGE SCALE GENOMIC DNA]</scope>
    <source>
        <strain evidence="4">JCM 18961</strain>
    </source>
</reference>
<dbReference type="Pfam" id="PF19554">
    <property type="entry name" value="DUF6077"/>
    <property type="match status" value="1"/>
</dbReference>
<name>A0ABP8YEA8_9MICO</name>
<evidence type="ECO:0000256" key="1">
    <source>
        <dbReference type="SAM" id="MobiDB-lite"/>
    </source>
</evidence>
<feature type="transmembrane region" description="Helical" evidence="2">
    <location>
        <begin position="185"/>
        <end position="205"/>
    </location>
</feature>
<sequence length="698" mass="72653">MSTAGPAAASPAPARPAGTRPGTREADPLTPTATRGTRLSGALERFTVGLLVVTVVGFGAWTLAYQLALVVGLPATPTLLLAVVVAATVSWFVLPAAVGSTGERPSRANALQALVALALGVVCAVLGGAGNQRGWMMVLLVLAGVAWVALAARRRLRLSSRPEGDAVPAARARSLPGPDRSARGALWLTAWVWALVCAVVAMRYARPDGDDAYFVNLSQWVADRGTFPLKDTMLGDQVFPALSSHSPPIHSFEGLLGALGHVTGLSAGVVTYLVATPLLTMVCVLAMAWLVSLSRIRFAPLALSAAILFMLASGEASASQGNFFALRMWQGKAALASLFLPLLVAVAVAYVARGGRRRQLVLALAVVCTVGASNTAVFLVPVMVAGLALGAWLHAGTRRALGVAVTLAYPLLCGVAVKLVAPPSSGATDPESAAAWVLPPLQGVIGQHGFFVVSIVAVAAGWAGLRSSAARAVLVSVVLATSIAMLPPVTHVLVDAASLRAVVWRVWWVVPVPLLVAGLVGTFAELAHRRLPRVLVPLTALAAAVAVVLIPFYGGRWIWSPVNLAYPVSPTAWKVPPHAEGEAKAALRVSRDGDTVLAPWDSSRVLAALSVDVHPVSARAIYLGAYAGTPSAHVEQRIELQRFADGRNSTAATIRPLVDVLGVDTACVSAKRAKAVKVLQEVGFHVATKEGRLVCLRR</sequence>
<feature type="transmembrane region" description="Helical" evidence="2">
    <location>
        <begin position="360"/>
        <end position="393"/>
    </location>
</feature>
<keyword evidence="2" id="KW-0472">Membrane</keyword>
<dbReference type="Proteomes" id="UP001500556">
    <property type="component" value="Unassembled WGS sequence"/>
</dbReference>
<protein>
    <recommendedName>
        <fullName evidence="5">Glycosyltransferase RgtA/B/C/D-like domain-containing protein</fullName>
    </recommendedName>
</protein>
<keyword evidence="2" id="KW-1133">Transmembrane helix</keyword>
<feature type="transmembrane region" description="Helical" evidence="2">
    <location>
        <begin position="506"/>
        <end position="527"/>
    </location>
</feature>
<dbReference type="RefSeq" id="WP_345503617.1">
    <property type="nucleotide sequence ID" value="NZ_BAABLO010000011.1"/>
</dbReference>
<feature type="transmembrane region" description="Helical" evidence="2">
    <location>
        <begin position="534"/>
        <end position="554"/>
    </location>
</feature>
<dbReference type="InterPro" id="IPR045723">
    <property type="entry name" value="DUF6077"/>
</dbReference>
<feature type="transmembrane region" description="Helical" evidence="2">
    <location>
        <begin position="269"/>
        <end position="291"/>
    </location>
</feature>
<feature type="transmembrane region" description="Helical" evidence="2">
    <location>
        <begin position="48"/>
        <end position="73"/>
    </location>
</feature>
<feature type="compositionally biased region" description="Low complexity" evidence="1">
    <location>
        <begin position="1"/>
        <end position="21"/>
    </location>
</feature>
<feature type="transmembrane region" description="Helical" evidence="2">
    <location>
        <begin position="472"/>
        <end position="494"/>
    </location>
</feature>
<evidence type="ECO:0008006" key="5">
    <source>
        <dbReference type="Google" id="ProtNLM"/>
    </source>
</evidence>
<keyword evidence="4" id="KW-1185">Reference proteome</keyword>
<feature type="transmembrane region" description="Helical" evidence="2">
    <location>
        <begin position="445"/>
        <end position="465"/>
    </location>
</feature>
<evidence type="ECO:0000313" key="4">
    <source>
        <dbReference type="Proteomes" id="UP001500556"/>
    </source>
</evidence>
<feature type="transmembrane region" description="Helical" evidence="2">
    <location>
        <begin position="334"/>
        <end position="353"/>
    </location>
</feature>
<comment type="caution">
    <text evidence="3">The sequence shown here is derived from an EMBL/GenBank/DDBJ whole genome shotgun (WGS) entry which is preliminary data.</text>
</comment>
<evidence type="ECO:0000313" key="3">
    <source>
        <dbReference type="EMBL" id="GAA4725275.1"/>
    </source>
</evidence>
<feature type="region of interest" description="Disordered" evidence="1">
    <location>
        <begin position="1"/>
        <end position="35"/>
    </location>
</feature>
<accession>A0ABP8YEA8</accession>
<feature type="transmembrane region" description="Helical" evidence="2">
    <location>
        <begin position="79"/>
        <end position="98"/>
    </location>
</feature>
<evidence type="ECO:0000256" key="2">
    <source>
        <dbReference type="SAM" id="Phobius"/>
    </source>
</evidence>
<organism evidence="3 4">
    <name type="scientific">Pedococcus ginsenosidimutans</name>
    <dbReference type="NCBI Taxonomy" id="490570"/>
    <lineage>
        <taxon>Bacteria</taxon>
        <taxon>Bacillati</taxon>
        <taxon>Actinomycetota</taxon>
        <taxon>Actinomycetes</taxon>
        <taxon>Micrococcales</taxon>
        <taxon>Intrasporangiaceae</taxon>
        <taxon>Pedococcus</taxon>
    </lineage>
</organism>
<feature type="transmembrane region" description="Helical" evidence="2">
    <location>
        <begin position="135"/>
        <end position="152"/>
    </location>
</feature>
<keyword evidence="2" id="KW-0812">Transmembrane</keyword>
<proteinExistence type="predicted"/>
<feature type="transmembrane region" description="Helical" evidence="2">
    <location>
        <begin position="110"/>
        <end position="129"/>
    </location>
</feature>
<dbReference type="EMBL" id="BAABLO010000011">
    <property type="protein sequence ID" value="GAA4725275.1"/>
    <property type="molecule type" value="Genomic_DNA"/>
</dbReference>
<feature type="transmembrane region" description="Helical" evidence="2">
    <location>
        <begin position="298"/>
        <end position="314"/>
    </location>
</feature>
<gene>
    <name evidence="3" type="ORF">GCM10025782_24230</name>
</gene>